<feature type="compositionally biased region" description="Polar residues" evidence="1">
    <location>
        <begin position="99"/>
        <end position="129"/>
    </location>
</feature>
<keyword evidence="4" id="KW-1185">Reference proteome</keyword>
<feature type="compositionally biased region" description="Polar residues" evidence="1">
    <location>
        <begin position="35"/>
        <end position="45"/>
    </location>
</feature>
<name>A0AAQ3M9N0_9PEZI</name>
<feature type="domain" description="PD-(D/E)XK nuclease-like" evidence="2">
    <location>
        <begin position="198"/>
        <end position="431"/>
    </location>
</feature>
<dbReference type="Pfam" id="PF20516">
    <property type="entry name" value="PDDEXK_12"/>
    <property type="match status" value="1"/>
</dbReference>
<dbReference type="AlphaFoldDB" id="A0AAQ3M9N0"/>
<dbReference type="EMBL" id="CP138590">
    <property type="protein sequence ID" value="WPH03969.1"/>
    <property type="molecule type" value="Genomic_DNA"/>
</dbReference>
<feature type="region of interest" description="Disordered" evidence="1">
    <location>
        <begin position="21"/>
        <end position="74"/>
    </location>
</feature>
<protein>
    <recommendedName>
        <fullName evidence="2">PD-(D/E)XK nuclease-like domain-containing protein</fullName>
    </recommendedName>
</protein>
<accession>A0AAQ3M9N0</accession>
<organism evidence="3 4">
    <name type="scientific">Acrodontium crateriforme</name>
    <dbReference type="NCBI Taxonomy" id="150365"/>
    <lineage>
        <taxon>Eukaryota</taxon>
        <taxon>Fungi</taxon>
        <taxon>Dikarya</taxon>
        <taxon>Ascomycota</taxon>
        <taxon>Pezizomycotina</taxon>
        <taxon>Dothideomycetes</taxon>
        <taxon>Dothideomycetidae</taxon>
        <taxon>Mycosphaerellales</taxon>
        <taxon>Teratosphaeriaceae</taxon>
        <taxon>Acrodontium</taxon>
    </lineage>
</organism>
<reference evidence="3 4" key="1">
    <citation type="submission" date="2023-11" db="EMBL/GenBank/DDBJ databases">
        <title>An acidophilic fungus is an integral part of prey digestion in a carnivorous sundew plant.</title>
        <authorList>
            <person name="Tsai I.J."/>
        </authorList>
    </citation>
    <scope>NUCLEOTIDE SEQUENCE [LARGE SCALE GENOMIC DNA]</scope>
    <source>
        <strain evidence="3">169a</strain>
    </source>
</reference>
<dbReference type="Proteomes" id="UP001303373">
    <property type="component" value="Chromosome 11"/>
</dbReference>
<evidence type="ECO:0000313" key="4">
    <source>
        <dbReference type="Proteomes" id="UP001303373"/>
    </source>
</evidence>
<proteinExistence type="predicted"/>
<evidence type="ECO:0000259" key="2">
    <source>
        <dbReference type="Pfam" id="PF20516"/>
    </source>
</evidence>
<evidence type="ECO:0000313" key="3">
    <source>
        <dbReference type="EMBL" id="WPH03969.1"/>
    </source>
</evidence>
<evidence type="ECO:0000256" key="1">
    <source>
        <dbReference type="SAM" id="MobiDB-lite"/>
    </source>
</evidence>
<feature type="compositionally biased region" description="Polar residues" evidence="1">
    <location>
        <begin position="59"/>
        <end position="74"/>
    </location>
</feature>
<gene>
    <name evidence="3" type="ORF">R9X50_00685200</name>
</gene>
<feature type="compositionally biased region" description="Basic and acidic residues" evidence="1">
    <location>
        <begin position="21"/>
        <end position="30"/>
    </location>
</feature>
<dbReference type="InterPro" id="IPR046797">
    <property type="entry name" value="PDDEXK_12"/>
</dbReference>
<sequence length="447" mass="50144">MKRKAEIAVWVDRVAQVAAEADRAPKRLRSELANMDSNIQQQTPEKQTRKRSAIEQDDGSTPTPRASWLTQSVHASEALRPTLTRLSLHRDAERAHLTPSDSLSEATETSQSTGTNQSSKRVKRTQSPTKTRRLLENAEYGITEKRFAVVQDLPEAVRPLARKLKQTARGHGILPNDCDGPTRAQLGEELEETHLSSTRKQYGTCPEPRFIEDMVDLTARNLHSVEAMWNCSVHYPSVHEACRRSPHYLHIRDEMITTARIEPDDLVPILRPSPDDDVTDKISSKKVDIGIAMRLDADLKKQLYKTGIRSLSPTMYAPLTEDPLALSIETKRDGGDVDDAINQISIWGLAHISKLRRLLHHAGNTTAQLPFLPAVYVQGGLWTVVFICPGDTTATLWNGITFGDTASPEGVHQVVTGIGQLIDEWIEREFRPWFMNEIVHKTLEHFG</sequence>
<feature type="region of interest" description="Disordered" evidence="1">
    <location>
        <begin position="86"/>
        <end position="137"/>
    </location>
</feature>